<evidence type="ECO:0008006" key="3">
    <source>
        <dbReference type="Google" id="ProtNLM"/>
    </source>
</evidence>
<name>A0A7W3YM78_9LACO</name>
<dbReference type="AlphaFoldDB" id="A0A7W3YM78"/>
<evidence type="ECO:0000313" key="2">
    <source>
        <dbReference type="Proteomes" id="UP000534578"/>
    </source>
</evidence>
<proteinExistence type="predicted"/>
<dbReference type="Proteomes" id="UP000534578">
    <property type="component" value="Unassembled WGS sequence"/>
</dbReference>
<dbReference type="EMBL" id="JACIVE010000064">
    <property type="protein sequence ID" value="MBB1096181.1"/>
    <property type="molecule type" value="Genomic_DNA"/>
</dbReference>
<gene>
    <name evidence="1" type="ORF">H5R92_08400</name>
</gene>
<organism evidence="1 2">
    <name type="scientific">Limosilactobacillus agrestis</name>
    <dbReference type="NCBI Taxonomy" id="2759748"/>
    <lineage>
        <taxon>Bacteria</taxon>
        <taxon>Bacillati</taxon>
        <taxon>Bacillota</taxon>
        <taxon>Bacilli</taxon>
        <taxon>Lactobacillales</taxon>
        <taxon>Lactobacillaceae</taxon>
        <taxon>Limosilactobacillus</taxon>
    </lineage>
</organism>
<evidence type="ECO:0000313" key="1">
    <source>
        <dbReference type="EMBL" id="MBB1096181.1"/>
    </source>
</evidence>
<accession>A0A7W3YM78</accession>
<dbReference type="Pfam" id="PF14253">
    <property type="entry name" value="AbiH"/>
    <property type="match status" value="1"/>
</dbReference>
<protein>
    <recommendedName>
        <fullName evidence="3">Bacteriophage abortive infection AbiH</fullName>
    </recommendedName>
</protein>
<comment type="caution">
    <text evidence="1">The sequence shown here is derived from an EMBL/GenBank/DDBJ whole genome shotgun (WGS) entry which is preliminary data.</text>
</comment>
<dbReference type="RefSeq" id="WP_182579019.1">
    <property type="nucleotide sequence ID" value="NZ_JACIVE010000064.1"/>
</dbReference>
<sequence>MSNEVSNQLLILGNGFDLAAGLKSSYPDFFKYRFIQIFNKLCGQKAIGMDIDIFEFSRKYFESDNSFQIILKKVLQDPDSDITFWDAIFLSQNAGIRSHGSNWYDIESLIRATLIFSLLPLQDHKQSETLPILETITKNFISEVIKNFPNRRSNPDNDISKLQTFLIKELFKFENRFGEYIFKQKENNIYYLMHSNQILSNILDDPQKLQKQNITSKIEVISFNYTTTMQDIHDLGLNFPIFNWHNVHGYFSNQHSGHPIFGIDATDIEENSPLIPFTKTYRVATSSSLSKDQLNLLYNVRNLVFFGHSLSKADYSYFESLFDYYNLYSSNLHLTFYYGTYSKNNTKEKLLTSGKNDYNFEQLGELIDTENNKEMNRATNEVYNLIYHYGKTLNNNHGNNLFHRLLLEGRVQILPYDGARIWNL</sequence>
<dbReference type="InterPro" id="IPR025935">
    <property type="entry name" value="AbiH"/>
</dbReference>
<reference evidence="1 2" key="1">
    <citation type="submission" date="2020-07" db="EMBL/GenBank/DDBJ databases">
        <title>Description of Limosilactobacillus balticus sp. nov., Limosilactobacillus agrestis sp. nov., Limosilactobacillus albertensis sp. nov., Limosilactobacillus rudii sp. nov., Limosilactobacillus fastidiosus sp. nov., five novel Limosilactobacillus species isolated from the vertebrate gastrointestinal tract, and proposal of 6 subspecies of Limosilactobacillus reuteri adapted to the gastrointestinal tract of specific vertebrate hosts.</title>
        <authorList>
            <person name="Li F."/>
            <person name="Cheng C."/>
            <person name="Zheng J."/>
            <person name="Quevedo R.M."/>
            <person name="Li J."/>
            <person name="Roos S."/>
            <person name="Gaenzle M.G."/>
            <person name="Walter J."/>
        </authorList>
    </citation>
    <scope>NUCLEOTIDE SEQUENCE [LARGE SCALE GENOMIC DNA]</scope>
    <source>
        <strain evidence="1 2">BG-MG3-A</strain>
    </source>
</reference>